<name>A0A5N6REH0_9ROSI</name>
<dbReference type="AlphaFoldDB" id="A0A5N6REH0"/>
<feature type="region of interest" description="Disordered" evidence="1">
    <location>
        <begin position="26"/>
        <end position="60"/>
    </location>
</feature>
<dbReference type="Proteomes" id="UP000327013">
    <property type="component" value="Chromosome 6"/>
</dbReference>
<accession>A0A5N6REH0</accession>
<keyword evidence="3" id="KW-1185">Reference proteome</keyword>
<protein>
    <submittedName>
        <fullName evidence="2">Uncharacterized protein</fullName>
    </submittedName>
</protein>
<evidence type="ECO:0000256" key="1">
    <source>
        <dbReference type="SAM" id="MobiDB-lite"/>
    </source>
</evidence>
<evidence type="ECO:0000313" key="3">
    <source>
        <dbReference type="Proteomes" id="UP000327013"/>
    </source>
</evidence>
<sequence length="74" mass="7702">MSFAEVVRMTECSSTTAMRKVLRNPRPLGMDQNAVGGSRGQKAAGGSMGHNVVGGSMGQNAKMAPRIKGSLSCF</sequence>
<evidence type="ECO:0000313" key="2">
    <source>
        <dbReference type="EMBL" id="KAE8076458.1"/>
    </source>
</evidence>
<dbReference type="EMBL" id="CM017326">
    <property type="protein sequence ID" value="KAE8076458.1"/>
    <property type="molecule type" value="Genomic_DNA"/>
</dbReference>
<proteinExistence type="predicted"/>
<reference evidence="2 3" key="1">
    <citation type="submission" date="2019-06" db="EMBL/GenBank/DDBJ databases">
        <title>A chromosomal-level reference genome of Carpinus fangiana (Coryloideae, Betulaceae).</title>
        <authorList>
            <person name="Yang X."/>
            <person name="Wang Z."/>
            <person name="Zhang L."/>
            <person name="Hao G."/>
            <person name="Liu J."/>
            <person name="Yang Y."/>
        </authorList>
    </citation>
    <scope>NUCLEOTIDE SEQUENCE [LARGE SCALE GENOMIC DNA]</scope>
    <source>
        <strain evidence="2">Cfa_2016G</strain>
        <tissue evidence="2">Leaf</tissue>
    </source>
</reference>
<organism evidence="2 3">
    <name type="scientific">Carpinus fangiana</name>
    <dbReference type="NCBI Taxonomy" id="176857"/>
    <lineage>
        <taxon>Eukaryota</taxon>
        <taxon>Viridiplantae</taxon>
        <taxon>Streptophyta</taxon>
        <taxon>Embryophyta</taxon>
        <taxon>Tracheophyta</taxon>
        <taxon>Spermatophyta</taxon>
        <taxon>Magnoliopsida</taxon>
        <taxon>eudicotyledons</taxon>
        <taxon>Gunneridae</taxon>
        <taxon>Pentapetalae</taxon>
        <taxon>rosids</taxon>
        <taxon>fabids</taxon>
        <taxon>Fagales</taxon>
        <taxon>Betulaceae</taxon>
        <taxon>Carpinus</taxon>
    </lineage>
</organism>
<gene>
    <name evidence="2" type="ORF">FH972_015105</name>
</gene>